<evidence type="ECO:0000256" key="18">
    <source>
        <dbReference type="PIRSR" id="PIRSR000894-1"/>
    </source>
</evidence>
<evidence type="ECO:0000256" key="9">
    <source>
        <dbReference type="ARBA" id="ARBA00041857"/>
    </source>
</evidence>
<comment type="catalytic activity">
    <reaction evidence="15">
        <text>1D-myo-inositol hexakisphosphate + H2O = 1D-myo-inositol 1,2,4,5,6-pentakisphosphate + phosphate</text>
        <dbReference type="Rhea" id="RHEA:16989"/>
        <dbReference type="ChEBI" id="CHEBI:15377"/>
        <dbReference type="ChEBI" id="CHEBI:43474"/>
        <dbReference type="ChEBI" id="CHEBI:57798"/>
        <dbReference type="ChEBI" id="CHEBI:58130"/>
        <dbReference type="EC" id="3.1.3.8"/>
    </reaction>
    <physiologicalReaction direction="left-to-right" evidence="15">
        <dbReference type="Rhea" id="RHEA:16990"/>
    </physiologicalReaction>
</comment>
<evidence type="ECO:0000256" key="10">
    <source>
        <dbReference type="ARBA" id="ARBA00042300"/>
    </source>
</evidence>
<keyword evidence="6" id="KW-0378">Hydrolase</keyword>
<dbReference type="KEGG" id="psco:LY89DRAFT_596334"/>
<dbReference type="PROSITE" id="PS00778">
    <property type="entry name" value="HIS_ACID_PHOSPHAT_2"/>
    <property type="match status" value="1"/>
</dbReference>
<keyword evidence="20" id="KW-0472">Membrane</keyword>
<evidence type="ECO:0000256" key="3">
    <source>
        <dbReference type="ARBA" id="ARBA00011245"/>
    </source>
</evidence>
<evidence type="ECO:0000313" key="21">
    <source>
        <dbReference type="EMBL" id="KUJ10340.1"/>
    </source>
</evidence>
<evidence type="ECO:0000256" key="12">
    <source>
        <dbReference type="ARBA" id="ARBA00043675"/>
    </source>
</evidence>
<feature type="disulfide bond" evidence="19">
    <location>
        <begin position="130"/>
        <end position="476"/>
    </location>
</feature>
<dbReference type="GO" id="GO:0016158">
    <property type="term" value="F:inositol hexakisphosphate 3-phosphatase activity"/>
    <property type="evidence" value="ECO:0007669"/>
    <property type="project" value="UniProtKB-EC"/>
</dbReference>
<evidence type="ECO:0000256" key="17">
    <source>
        <dbReference type="ARBA" id="ARBA00044262"/>
    </source>
</evidence>
<comment type="similarity">
    <text evidence="2">Belongs to the histidine acid phosphatase family.</text>
</comment>
<evidence type="ECO:0000256" key="7">
    <source>
        <dbReference type="ARBA" id="ARBA00023157"/>
    </source>
</evidence>
<keyword evidence="5" id="KW-0964">Secreted</keyword>
<dbReference type="InterPro" id="IPR029033">
    <property type="entry name" value="His_PPase_superfam"/>
</dbReference>
<evidence type="ECO:0000256" key="13">
    <source>
        <dbReference type="ARBA" id="ARBA00043721"/>
    </source>
</evidence>
<evidence type="ECO:0000256" key="8">
    <source>
        <dbReference type="ARBA" id="ARBA00023180"/>
    </source>
</evidence>
<dbReference type="InterPro" id="IPR033379">
    <property type="entry name" value="Acid_Pase_AS"/>
</dbReference>
<evidence type="ECO:0000256" key="14">
    <source>
        <dbReference type="ARBA" id="ARBA00043748"/>
    </source>
</evidence>
<keyword evidence="20" id="KW-1133">Transmembrane helix</keyword>
<feature type="transmembrane region" description="Helical" evidence="20">
    <location>
        <begin position="64"/>
        <end position="85"/>
    </location>
</feature>
<comment type="catalytic activity">
    <reaction evidence="13">
        <text>1D-myo-inositol 1,2,6-trisphosphate + H2O = 1D-myo-inositol 1,2-bisphosphate + phosphate</text>
        <dbReference type="Rhea" id="RHEA:77131"/>
        <dbReference type="ChEBI" id="CHEBI:15377"/>
        <dbReference type="ChEBI" id="CHEBI:43474"/>
        <dbReference type="ChEBI" id="CHEBI:195537"/>
        <dbReference type="ChEBI" id="CHEBI:195539"/>
    </reaction>
    <physiologicalReaction direction="left-to-right" evidence="13">
        <dbReference type="Rhea" id="RHEA:77132"/>
    </physiologicalReaction>
</comment>
<feature type="active site" description="Proton donor" evidence="18">
    <location>
        <position position="424"/>
    </location>
</feature>
<dbReference type="OrthoDB" id="6509975at2759"/>
<evidence type="ECO:0000256" key="16">
    <source>
        <dbReference type="ARBA" id="ARBA00044106"/>
    </source>
</evidence>
<dbReference type="InParanoid" id="A0A132BD35"/>
<dbReference type="GO" id="GO:0003993">
    <property type="term" value="F:acid phosphatase activity"/>
    <property type="evidence" value="ECO:0007669"/>
    <property type="project" value="TreeGrafter"/>
</dbReference>
<dbReference type="InterPro" id="IPR016274">
    <property type="entry name" value="Histidine_acid_Pase_euk"/>
</dbReference>
<evidence type="ECO:0000256" key="1">
    <source>
        <dbReference type="ARBA" id="ARBA00004613"/>
    </source>
</evidence>
<evidence type="ECO:0000256" key="6">
    <source>
        <dbReference type="ARBA" id="ARBA00022801"/>
    </source>
</evidence>
<reference evidence="21 22" key="1">
    <citation type="submission" date="2015-10" db="EMBL/GenBank/DDBJ databases">
        <title>Full genome of DAOMC 229536 Phialocephala scopiformis, a fungal endophyte of spruce producing the potent anti-insectan compound rugulosin.</title>
        <authorList>
            <consortium name="DOE Joint Genome Institute"/>
            <person name="Walker A.K."/>
            <person name="Frasz S.L."/>
            <person name="Seifert K.A."/>
            <person name="Miller J.D."/>
            <person name="Mondo S.J."/>
            <person name="Labutti K."/>
            <person name="Lipzen A."/>
            <person name="Dockter R."/>
            <person name="Kennedy M."/>
            <person name="Grigoriev I.V."/>
            <person name="Spatafora J.W."/>
        </authorList>
    </citation>
    <scope>NUCLEOTIDE SEQUENCE [LARGE SCALE GENOMIC DNA]</scope>
    <source>
        <strain evidence="21 22">CBS 120377</strain>
    </source>
</reference>
<dbReference type="GeneID" id="28819640"/>
<dbReference type="FunFam" id="3.40.50.1240:FF:000027">
    <property type="entry name" value="3-phytase A"/>
    <property type="match status" value="1"/>
</dbReference>
<feature type="disulfide bond" evidence="19">
    <location>
        <begin position="498"/>
        <end position="506"/>
    </location>
</feature>
<dbReference type="EC" id="3.1.3.8" evidence="4"/>
<accession>A0A132BD35</accession>
<evidence type="ECO:0000313" key="22">
    <source>
        <dbReference type="Proteomes" id="UP000070700"/>
    </source>
</evidence>
<feature type="disulfide bond" evidence="19">
    <location>
        <begin position="274"/>
        <end position="527"/>
    </location>
</feature>
<evidence type="ECO:0000256" key="20">
    <source>
        <dbReference type="SAM" id="Phobius"/>
    </source>
</evidence>
<feature type="disulfide bond" evidence="19">
    <location>
        <begin position="326"/>
        <end position="342"/>
    </location>
</feature>
<gene>
    <name evidence="21" type="ORF">LY89DRAFT_596334</name>
</gene>
<evidence type="ECO:0000256" key="19">
    <source>
        <dbReference type="PIRSR" id="PIRSR000894-2"/>
    </source>
</evidence>
<keyword evidence="22" id="KW-1185">Reference proteome</keyword>
<dbReference type="EMBL" id="KQ947429">
    <property type="protein sequence ID" value="KUJ10340.1"/>
    <property type="molecule type" value="Genomic_DNA"/>
</dbReference>
<evidence type="ECO:0000256" key="2">
    <source>
        <dbReference type="ARBA" id="ARBA00005375"/>
    </source>
</evidence>
<evidence type="ECO:0000256" key="5">
    <source>
        <dbReference type="ARBA" id="ARBA00022525"/>
    </source>
</evidence>
<feature type="disulfide bond" evidence="19">
    <location>
        <begin position="92"/>
        <end position="101"/>
    </location>
</feature>
<comment type="catalytic activity">
    <reaction evidence="11">
        <text>1D-myo-inositol 1,2,5,6-tetrakisphosphate + H2O = 1D-myo-inositol 1,2,6-trisphosphate + phosphate</text>
        <dbReference type="Rhea" id="RHEA:77119"/>
        <dbReference type="ChEBI" id="CHEBI:15377"/>
        <dbReference type="ChEBI" id="CHEBI:43474"/>
        <dbReference type="ChEBI" id="CHEBI:195535"/>
        <dbReference type="ChEBI" id="CHEBI:195537"/>
    </reaction>
    <physiologicalReaction direction="left-to-right" evidence="11">
        <dbReference type="Rhea" id="RHEA:77120"/>
    </physiologicalReaction>
</comment>
<keyword evidence="7 19" id="KW-1015">Disulfide bond</keyword>
<dbReference type="PROSITE" id="PS00616">
    <property type="entry name" value="HIS_ACID_PHOSPHAT_1"/>
    <property type="match status" value="1"/>
</dbReference>
<keyword evidence="8" id="KW-0325">Glycoprotein</keyword>
<dbReference type="Gene3D" id="3.40.50.1240">
    <property type="entry name" value="Phosphoglycerate mutase-like"/>
    <property type="match status" value="1"/>
</dbReference>
<feature type="active site" description="Nucleophile" evidence="18">
    <location>
        <position position="141"/>
    </location>
</feature>
<dbReference type="SUPFAM" id="SSF53254">
    <property type="entry name" value="Phosphoglycerate mutase-like"/>
    <property type="match status" value="1"/>
</dbReference>
<dbReference type="Pfam" id="PF00328">
    <property type="entry name" value="His_Phos_2"/>
    <property type="match status" value="1"/>
</dbReference>
<comment type="catalytic activity">
    <reaction evidence="14">
        <text>1D-myo-inositol 1,2,4,5,6-pentakisphosphate + H2O = 1D-myo-inositol 1,2,5,6-tetrakisphosphate + phosphate</text>
        <dbReference type="Rhea" id="RHEA:77115"/>
        <dbReference type="ChEBI" id="CHEBI:15377"/>
        <dbReference type="ChEBI" id="CHEBI:43474"/>
        <dbReference type="ChEBI" id="CHEBI:57798"/>
        <dbReference type="ChEBI" id="CHEBI:195535"/>
    </reaction>
    <physiologicalReaction direction="left-to-right" evidence="14">
        <dbReference type="Rhea" id="RHEA:77116"/>
    </physiologicalReaction>
</comment>
<evidence type="ECO:0000256" key="11">
    <source>
        <dbReference type="ARBA" id="ARBA00043670"/>
    </source>
</evidence>
<protein>
    <recommendedName>
        <fullName evidence="16">Phytase A</fullName>
        <ecNumber evidence="4">3.1.3.8</ecNumber>
    </recommendedName>
    <alternativeName>
        <fullName evidence="17">Histidine acid phosphatase phyA</fullName>
    </alternativeName>
    <alternativeName>
        <fullName evidence="10">Myo-inositol hexakisphosphate phosphohydrolase A</fullName>
    </alternativeName>
    <alternativeName>
        <fullName evidence="9">Myo-inositol-hexaphosphate 3-phosphohydrolase A</fullName>
    </alternativeName>
</protein>
<proteinExistence type="inferred from homology"/>
<comment type="subcellular location">
    <subcellularLocation>
        <location evidence="1">Secreted</location>
    </subcellularLocation>
</comment>
<dbReference type="Proteomes" id="UP000070700">
    <property type="component" value="Unassembled WGS sequence"/>
</dbReference>
<comment type="subunit">
    <text evidence="3">Monomer.</text>
</comment>
<dbReference type="CDD" id="cd07061">
    <property type="entry name" value="HP_HAP_like"/>
    <property type="match status" value="1"/>
</dbReference>
<evidence type="ECO:0000256" key="15">
    <source>
        <dbReference type="ARBA" id="ARBA00043788"/>
    </source>
</evidence>
<evidence type="ECO:0000256" key="4">
    <source>
        <dbReference type="ARBA" id="ARBA00012632"/>
    </source>
</evidence>
<name>A0A132BD35_MOLSC</name>
<dbReference type="InterPro" id="IPR000560">
    <property type="entry name" value="His_Pase_clade-2"/>
</dbReference>
<dbReference type="PIRSF" id="PIRSF000894">
    <property type="entry name" value="Acid_phosphatase"/>
    <property type="match status" value="1"/>
</dbReference>
<dbReference type="GO" id="GO:0005576">
    <property type="term" value="C:extracellular region"/>
    <property type="evidence" value="ECO:0007669"/>
    <property type="project" value="UniProtKB-SubCell"/>
</dbReference>
<dbReference type="PANTHER" id="PTHR20963">
    <property type="entry name" value="MULTIPLE INOSITOL POLYPHOSPHATE PHOSPHATASE-RELATED"/>
    <property type="match status" value="1"/>
</dbReference>
<dbReference type="AlphaFoldDB" id="A0A132BD35"/>
<organism evidence="21 22">
    <name type="scientific">Mollisia scopiformis</name>
    <name type="common">Conifer needle endophyte fungus</name>
    <name type="synonym">Phialocephala scopiformis</name>
    <dbReference type="NCBI Taxonomy" id="149040"/>
    <lineage>
        <taxon>Eukaryota</taxon>
        <taxon>Fungi</taxon>
        <taxon>Dikarya</taxon>
        <taxon>Ascomycota</taxon>
        <taxon>Pezizomycotina</taxon>
        <taxon>Leotiomycetes</taxon>
        <taxon>Helotiales</taxon>
        <taxon>Mollisiaceae</taxon>
        <taxon>Mollisia</taxon>
    </lineage>
</organism>
<comment type="catalytic activity">
    <reaction evidence="12">
        <text>1D-myo-inositol 1,2-bisphosphate + H2O = 1D-myo-inositol 2-phosphate + phosphate</text>
        <dbReference type="Rhea" id="RHEA:77135"/>
        <dbReference type="ChEBI" id="CHEBI:15377"/>
        <dbReference type="ChEBI" id="CHEBI:43474"/>
        <dbReference type="ChEBI" id="CHEBI:84142"/>
        <dbReference type="ChEBI" id="CHEBI:195539"/>
    </reaction>
    <physiologicalReaction direction="left-to-right" evidence="12">
        <dbReference type="Rhea" id="RHEA:77136"/>
    </physiologicalReaction>
</comment>
<keyword evidence="20" id="KW-0812">Transmembrane</keyword>
<dbReference type="PANTHER" id="PTHR20963:SF24">
    <property type="entry name" value="3-PHYTASE B"/>
    <property type="match status" value="1"/>
</dbReference>
<dbReference type="RefSeq" id="XP_018064695.1">
    <property type="nucleotide sequence ID" value="XM_018209914.1"/>
</dbReference>
<sequence length="529" mass="58904">MVKNPARKNVNTGSFSSHKYEAIPSSDDQDLGRDFRYSVDLPDNHHVLLGEHLKQLQKRNKKQLIMTTLIALSCFAFFYLAILYVGPTNGSCDTVEEGYVCDPKITHTWGQYSPYYEVPSQIATTLPKQCQVTFVNMLSRHGARNPTSSKTAKYEALVNRIHSDATSYGDDYAFIEEYNYTLGADDLTFFGQMQMVNSGIKFYKRYETLAKSITPFVRSSGSDRVVESAMNWTQGFHATRLQDSKANSDDGYPYTIVTMSEADGTNNTLSHGLCTDFEDGYDSTISDSAQATWAAIFTPDISARLNKNLPGVNFTTTDTIYFMDLCPFNTVANDLGTISPFCSLITEDEWKAYDYYQSLGKYYGYGWGNPLGATQGVGFTNELIARMTDTAVHDHTSTNSTLDDNPSTFPVGGKTVLYADFSHDSDMTAIFAALGLYNSTAPLLNTTYETVQETKGYSAAWTVAFGARAYFEKMNCVGYNEELVRVVVNDRVLPLETCGGDEFGRCRLSSFVNSLSFAREGGDWDQCFL</sequence>